<proteinExistence type="inferred from homology"/>
<keyword evidence="4 11" id="KW-0812">Transmembrane</keyword>
<gene>
    <name evidence="13" type="ORF">Syun_030213</name>
</gene>
<evidence type="ECO:0000256" key="11">
    <source>
        <dbReference type="SAM" id="Phobius"/>
    </source>
</evidence>
<name>A0AAP0EFE3_9MAGN</name>
<dbReference type="GO" id="GO:0005524">
    <property type="term" value="F:ATP binding"/>
    <property type="evidence" value="ECO:0007669"/>
    <property type="project" value="InterPro"/>
</dbReference>
<keyword evidence="8 11" id="KW-0472">Membrane</keyword>
<comment type="caution">
    <text evidence="13">The sequence shown here is derived from an EMBL/GenBank/DDBJ whole genome shotgun (WGS) entry which is preliminary data.</text>
</comment>
<evidence type="ECO:0000256" key="9">
    <source>
        <dbReference type="ARBA" id="ARBA00023170"/>
    </source>
</evidence>
<evidence type="ECO:0000256" key="5">
    <source>
        <dbReference type="ARBA" id="ARBA00022729"/>
    </source>
</evidence>
<evidence type="ECO:0000256" key="3">
    <source>
        <dbReference type="ARBA" id="ARBA00022614"/>
    </source>
</evidence>
<evidence type="ECO:0000256" key="10">
    <source>
        <dbReference type="ARBA" id="ARBA00038349"/>
    </source>
</evidence>
<dbReference type="InterPro" id="IPR000719">
    <property type="entry name" value="Prot_kinase_dom"/>
</dbReference>
<dbReference type="SUPFAM" id="SSF52058">
    <property type="entry name" value="L domain-like"/>
    <property type="match status" value="1"/>
</dbReference>
<dbReference type="PANTHER" id="PTHR48007">
    <property type="entry name" value="LEUCINE-RICH REPEAT RECEPTOR-LIKE PROTEIN KINASE PXC1"/>
    <property type="match status" value="1"/>
</dbReference>
<dbReference type="Gene3D" id="1.10.510.10">
    <property type="entry name" value="Transferase(Phosphotransferase) domain 1"/>
    <property type="match status" value="1"/>
</dbReference>
<evidence type="ECO:0000256" key="8">
    <source>
        <dbReference type="ARBA" id="ARBA00023136"/>
    </source>
</evidence>
<evidence type="ECO:0000256" key="2">
    <source>
        <dbReference type="ARBA" id="ARBA00022553"/>
    </source>
</evidence>
<dbReference type="PROSITE" id="PS50011">
    <property type="entry name" value="PROTEIN_KINASE_DOM"/>
    <property type="match status" value="1"/>
</dbReference>
<dbReference type="EMBL" id="JBBNAF010000013">
    <property type="protein sequence ID" value="KAK9087819.1"/>
    <property type="molecule type" value="Genomic_DNA"/>
</dbReference>
<keyword evidence="5" id="KW-0732">Signal</keyword>
<evidence type="ECO:0000256" key="4">
    <source>
        <dbReference type="ARBA" id="ARBA00022692"/>
    </source>
</evidence>
<comment type="similarity">
    <text evidence="10">Belongs to the protein kinase superfamily.</text>
</comment>
<dbReference type="GO" id="GO:0016020">
    <property type="term" value="C:membrane"/>
    <property type="evidence" value="ECO:0007669"/>
    <property type="project" value="UniProtKB-SubCell"/>
</dbReference>
<keyword evidence="9" id="KW-0675">Receptor</keyword>
<dbReference type="InterPro" id="IPR011009">
    <property type="entry name" value="Kinase-like_dom_sf"/>
</dbReference>
<organism evidence="13 14">
    <name type="scientific">Stephania yunnanensis</name>
    <dbReference type="NCBI Taxonomy" id="152371"/>
    <lineage>
        <taxon>Eukaryota</taxon>
        <taxon>Viridiplantae</taxon>
        <taxon>Streptophyta</taxon>
        <taxon>Embryophyta</taxon>
        <taxon>Tracheophyta</taxon>
        <taxon>Spermatophyta</taxon>
        <taxon>Magnoliopsida</taxon>
        <taxon>Ranunculales</taxon>
        <taxon>Menispermaceae</taxon>
        <taxon>Menispermoideae</taxon>
        <taxon>Cissampelideae</taxon>
        <taxon>Stephania</taxon>
    </lineage>
</organism>
<dbReference type="Pfam" id="PF13855">
    <property type="entry name" value="LRR_8"/>
    <property type="match status" value="1"/>
</dbReference>
<comment type="subcellular location">
    <subcellularLocation>
        <location evidence="1">Membrane</location>
        <topology evidence="1">Single-pass membrane protein</topology>
    </subcellularLocation>
</comment>
<dbReference type="GO" id="GO:0004672">
    <property type="term" value="F:protein kinase activity"/>
    <property type="evidence" value="ECO:0007669"/>
    <property type="project" value="InterPro"/>
</dbReference>
<sequence length="504" mass="55694">MGLINPLCEWHGLTWVFSDGSPLLCNNFSSPHRSNLSLFKDPLLQLFSLQLPDANLTGELPRDIADLSSLKNLYLGFNSLHGNIPLEIGYSPSLSDLDFTHNLLTGALPTSIWNLCDNRLAALRFRGNNLSGTIPEPALPDFSCKDLRVLDLGDNLFGGSFPEFITGFDGLRELDLGNNLMSGVIPESLNGLRLERLNLSHNNFSGQLPIFKEMKFGEEVFEGNNPGLCGYPLKECGGGRRSGLSSGAIAAMVIGLMTGAVVLASVLIGYVQGRRRRGRGDNESKVDEGDIEENVDGGGGEGKLVLFQGAEHLTLEDVLNATGQVMEKTDRASCLPVIRQLGRVRHENLVPLRAFYHGQRGEKLLIYDYFPHKSLFDLLHDTRVGKPVLNWARRHKIALGVARGLAHLHTGLETPITHGNVRSKNVIVDEFFVARLTEFGIDKMMVPAVTDEMITLAKTDGYKAPELQKMKKCNSELTFMHSEYFCLRYCLEKSLEKIVEVGIM</sequence>
<keyword evidence="6" id="KW-0677">Repeat</keyword>
<dbReference type="InterPro" id="IPR001611">
    <property type="entry name" value="Leu-rich_rpt"/>
</dbReference>
<evidence type="ECO:0000256" key="1">
    <source>
        <dbReference type="ARBA" id="ARBA00004167"/>
    </source>
</evidence>
<dbReference type="InterPro" id="IPR032675">
    <property type="entry name" value="LRR_dom_sf"/>
</dbReference>
<evidence type="ECO:0000313" key="13">
    <source>
        <dbReference type="EMBL" id="KAK9087819.1"/>
    </source>
</evidence>
<feature type="transmembrane region" description="Helical" evidence="11">
    <location>
        <begin position="249"/>
        <end position="271"/>
    </location>
</feature>
<dbReference type="PANTHER" id="PTHR48007:SF32">
    <property type="entry name" value="KINASE-LIKE PROTEIN TMKL1-RELATED"/>
    <property type="match status" value="1"/>
</dbReference>
<dbReference type="FunFam" id="3.80.10.10:FF:000731">
    <property type="entry name" value="Leucine-rich repeat receptor-like protein kinase"/>
    <property type="match status" value="1"/>
</dbReference>
<dbReference type="SUPFAM" id="SSF56112">
    <property type="entry name" value="Protein kinase-like (PK-like)"/>
    <property type="match status" value="1"/>
</dbReference>
<dbReference type="AlphaFoldDB" id="A0AAP0EFE3"/>
<protein>
    <recommendedName>
        <fullName evidence="12">Protein kinase domain-containing protein</fullName>
    </recommendedName>
</protein>
<dbReference type="Pfam" id="PF00069">
    <property type="entry name" value="Pkinase"/>
    <property type="match status" value="1"/>
</dbReference>
<accession>A0AAP0EFE3</accession>
<evidence type="ECO:0000259" key="12">
    <source>
        <dbReference type="PROSITE" id="PS50011"/>
    </source>
</evidence>
<evidence type="ECO:0000313" key="14">
    <source>
        <dbReference type="Proteomes" id="UP001420932"/>
    </source>
</evidence>
<keyword evidence="7 11" id="KW-1133">Transmembrane helix</keyword>
<keyword evidence="14" id="KW-1185">Reference proteome</keyword>
<feature type="domain" description="Protein kinase" evidence="12">
    <location>
        <begin position="290"/>
        <end position="504"/>
    </location>
</feature>
<dbReference type="Gene3D" id="3.80.10.10">
    <property type="entry name" value="Ribonuclease Inhibitor"/>
    <property type="match status" value="2"/>
</dbReference>
<reference evidence="13 14" key="1">
    <citation type="submission" date="2024-01" db="EMBL/GenBank/DDBJ databases">
        <title>Genome assemblies of Stephania.</title>
        <authorList>
            <person name="Yang L."/>
        </authorList>
    </citation>
    <scope>NUCLEOTIDE SEQUENCE [LARGE SCALE GENOMIC DNA]</scope>
    <source>
        <strain evidence="13">YNDBR</strain>
        <tissue evidence="13">Leaf</tissue>
    </source>
</reference>
<keyword evidence="3" id="KW-0433">Leucine-rich repeat</keyword>
<dbReference type="Proteomes" id="UP001420932">
    <property type="component" value="Unassembled WGS sequence"/>
</dbReference>
<evidence type="ECO:0000256" key="6">
    <source>
        <dbReference type="ARBA" id="ARBA00022737"/>
    </source>
</evidence>
<keyword evidence="2" id="KW-0597">Phosphoprotein</keyword>
<evidence type="ECO:0000256" key="7">
    <source>
        <dbReference type="ARBA" id="ARBA00022989"/>
    </source>
</evidence>
<dbReference type="InterPro" id="IPR046959">
    <property type="entry name" value="PRK1-6/SRF4-like"/>
</dbReference>